<name>A0A232F2M7_9HYME</name>
<reference evidence="2 3" key="1">
    <citation type="journal article" date="2017" name="Curr. Biol.">
        <title>The Evolution of Venom by Co-option of Single-Copy Genes.</title>
        <authorList>
            <person name="Martinson E.O."/>
            <person name="Mrinalini"/>
            <person name="Kelkar Y.D."/>
            <person name="Chang C.H."/>
            <person name="Werren J.H."/>
        </authorList>
    </citation>
    <scope>NUCLEOTIDE SEQUENCE [LARGE SCALE GENOMIC DNA]</scope>
    <source>
        <strain evidence="2 3">Alberta</strain>
        <tissue evidence="2">Whole body</tissue>
    </source>
</reference>
<evidence type="ECO:0000313" key="2">
    <source>
        <dbReference type="EMBL" id="OXU24981.1"/>
    </source>
</evidence>
<evidence type="ECO:0000313" key="3">
    <source>
        <dbReference type="Proteomes" id="UP000215335"/>
    </source>
</evidence>
<protein>
    <submittedName>
        <fullName evidence="2">Uncharacterized protein</fullName>
    </submittedName>
</protein>
<dbReference type="Proteomes" id="UP000215335">
    <property type="component" value="Unassembled WGS sequence"/>
</dbReference>
<organism evidence="2 3">
    <name type="scientific">Trichomalopsis sarcophagae</name>
    <dbReference type="NCBI Taxonomy" id="543379"/>
    <lineage>
        <taxon>Eukaryota</taxon>
        <taxon>Metazoa</taxon>
        <taxon>Ecdysozoa</taxon>
        <taxon>Arthropoda</taxon>
        <taxon>Hexapoda</taxon>
        <taxon>Insecta</taxon>
        <taxon>Pterygota</taxon>
        <taxon>Neoptera</taxon>
        <taxon>Endopterygota</taxon>
        <taxon>Hymenoptera</taxon>
        <taxon>Apocrita</taxon>
        <taxon>Proctotrupomorpha</taxon>
        <taxon>Chalcidoidea</taxon>
        <taxon>Pteromalidae</taxon>
        <taxon>Pteromalinae</taxon>
        <taxon>Trichomalopsis</taxon>
    </lineage>
</organism>
<feature type="region of interest" description="Disordered" evidence="1">
    <location>
        <begin position="1"/>
        <end position="53"/>
    </location>
</feature>
<keyword evidence="3" id="KW-1185">Reference proteome</keyword>
<evidence type="ECO:0000256" key="1">
    <source>
        <dbReference type="SAM" id="MobiDB-lite"/>
    </source>
</evidence>
<proteinExistence type="predicted"/>
<feature type="compositionally biased region" description="Low complexity" evidence="1">
    <location>
        <begin position="1"/>
        <end position="40"/>
    </location>
</feature>
<sequence>MQQTQQQQQQQQQQQVTVQTQNQTQQQQSTTGTTTNGQVQKTGAKPIVKSSTTISGPIVNAVTASVAASRSSPKPKVWNHAHVSMVSGFIFIRCICVN</sequence>
<gene>
    <name evidence="2" type="ORF">TSAR_008189</name>
</gene>
<dbReference type="EMBL" id="NNAY01001147">
    <property type="protein sequence ID" value="OXU24981.1"/>
    <property type="molecule type" value="Genomic_DNA"/>
</dbReference>
<accession>A0A232F2M7</accession>
<comment type="caution">
    <text evidence="2">The sequence shown here is derived from an EMBL/GenBank/DDBJ whole genome shotgun (WGS) entry which is preliminary data.</text>
</comment>
<dbReference type="AlphaFoldDB" id="A0A232F2M7"/>